<gene>
    <name evidence="1" type="ORF">CHS0354_032415</name>
</gene>
<reference evidence="1" key="3">
    <citation type="submission" date="2023-05" db="EMBL/GenBank/DDBJ databases">
        <authorList>
            <person name="Smith C.H."/>
        </authorList>
    </citation>
    <scope>NUCLEOTIDE SEQUENCE</scope>
    <source>
        <strain evidence="1">CHS0354</strain>
        <tissue evidence="1">Mantle</tissue>
    </source>
</reference>
<dbReference type="Proteomes" id="UP001195483">
    <property type="component" value="Unassembled WGS sequence"/>
</dbReference>
<proteinExistence type="predicted"/>
<dbReference type="AlphaFoldDB" id="A0AAE0S2B1"/>
<reference evidence="1" key="1">
    <citation type="journal article" date="2021" name="Genome Biol. Evol.">
        <title>A High-Quality Reference Genome for a Parasitic Bivalve with Doubly Uniparental Inheritance (Bivalvia: Unionida).</title>
        <authorList>
            <person name="Smith C.H."/>
        </authorList>
    </citation>
    <scope>NUCLEOTIDE SEQUENCE</scope>
    <source>
        <strain evidence="1">CHS0354</strain>
    </source>
</reference>
<evidence type="ECO:0000313" key="1">
    <source>
        <dbReference type="EMBL" id="KAK3584061.1"/>
    </source>
</evidence>
<dbReference type="EMBL" id="JAEAOA010001916">
    <property type="protein sequence ID" value="KAK3584061.1"/>
    <property type="molecule type" value="Genomic_DNA"/>
</dbReference>
<keyword evidence="2" id="KW-1185">Reference proteome</keyword>
<name>A0AAE0S2B1_9BIVA</name>
<accession>A0AAE0S2B1</accession>
<sequence>MDPLLAFNTSEQQQQHWRLWLKDVTTTSQTAKRSLSEIDLPNELTFHLKRGSKDVTLNLRRNHVINPNADFYFARKLKNGQSALVKSRNLEKKKTLLLVLVEKIPNK</sequence>
<evidence type="ECO:0000313" key="2">
    <source>
        <dbReference type="Proteomes" id="UP001195483"/>
    </source>
</evidence>
<comment type="caution">
    <text evidence="1">The sequence shown here is derived from an EMBL/GenBank/DDBJ whole genome shotgun (WGS) entry which is preliminary data.</text>
</comment>
<protein>
    <submittedName>
        <fullName evidence="1">Uncharacterized protein</fullName>
    </submittedName>
</protein>
<organism evidence="1 2">
    <name type="scientific">Potamilus streckersoni</name>
    <dbReference type="NCBI Taxonomy" id="2493646"/>
    <lineage>
        <taxon>Eukaryota</taxon>
        <taxon>Metazoa</taxon>
        <taxon>Spiralia</taxon>
        <taxon>Lophotrochozoa</taxon>
        <taxon>Mollusca</taxon>
        <taxon>Bivalvia</taxon>
        <taxon>Autobranchia</taxon>
        <taxon>Heteroconchia</taxon>
        <taxon>Palaeoheterodonta</taxon>
        <taxon>Unionida</taxon>
        <taxon>Unionoidea</taxon>
        <taxon>Unionidae</taxon>
        <taxon>Ambleminae</taxon>
        <taxon>Lampsilini</taxon>
        <taxon>Potamilus</taxon>
    </lineage>
</organism>
<reference evidence="1" key="2">
    <citation type="journal article" date="2021" name="Genome Biol. Evol.">
        <title>Developing a high-quality reference genome for a parasitic bivalve with doubly uniparental inheritance (Bivalvia: Unionida).</title>
        <authorList>
            <person name="Smith C.H."/>
        </authorList>
    </citation>
    <scope>NUCLEOTIDE SEQUENCE</scope>
    <source>
        <strain evidence="1">CHS0354</strain>
        <tissue evidence="1">Mantle</tissue>
    </source>
</reference>